<dbReference type="EMBL" id="JAAIIH010000007">
    <property type="protein sequence ID" value="NMN00578.1"/>
    <property type="molecule type" value="Genomic_DNA"/>
</dbReference>
<dbReference type="Pfam" id="PF13400">
    <property type="entry name" value="Tad"/>
    <property type="match status" value="1"/>
</dbReference>
<keyword evidence="1" id="KW-0812">Transmembrane</keyword>
<evidence type="ECO:0000256" key="1">
    <source>
        <dbReference type="SAM" id="Phobius"/>
    </source>
</evidence>
<name>A0A7Y0HZN8_9BIFI</name>
<reference evidence="3 4" key="1">
    <citation type="submission" date="2020-02" db="EMBL/GenBank/DDBJ databases">
        <title>Characterization of phylogenetic diversity of novel bifidobacterial species isolated in Czech ZOOs.</title>
        <authorList>
            <person name="Lugli G.A."/>
            <person name="Vera N.B."/>
            <person name="Ventura M."/>
        </authorList>
    </citation>
    <scope>NUCLEOTIDE SEQUENCE [LARGE SCALE GENOMIC DNA]</scope>
    <source>
        <strain evidence="3 4">DSM 109958</strain>
    </source>
</reference>
<sequence>MTWRRGVRACAHRLPRRIGRGLRRADRGSGTVLGAALIMVAAVLLCIVAAVGQVMACRLRAQGAADVAALAVASARYEGRDGPCAEAERIVAAHGFRLDGCLLDGADAQVTVSADTGVPLAGAVTARARAGPTPCVPSERDGGA</sequence>
<proteinExistence type="predicted"/>
<dbReference type="AlphaFoldDB" id="A0A7Y0HZN8"/>
<evidence type="ECO:0000313" key="3">
    <source>
        <dbReference type="EMBL" id="NMN00578.1"/>
    </source>
</evidence>
<evidence type="ECO:0000259" key="2">
    <source>
        <dbReference type="Pfam" id="PF13400"/>
    </source>
</evidence>
<dbReference type="Proteomes" id="UP000588277">
    <property type="component" value="Unassembled WGS sequence"/>
</dbReference>
<feature type="domain" description="Putative Flp pilus-assembly TadG-like N-terminal" evidence="2">
    <location>
        <begin position="28"/>
        <end position="75"/>
    </location>
</feature>
<feature type="transmembrane region" description="Helical" evidence="1">
    <location>
        <begin position="30"/>
        <end position="52"/>
    </location>
</feature>
<evidence type="ECO:0000313" key="4">
    <source>
        <dbReference type="Proteomes" id="UP000588277"/>
    </source>
</evidence>
<organism evidence="3 4">
    <name type="scientific">Bifidobacterium moraviense</name>
    <dbReference type="NCBI Taxonomy" id="2675323"/>
    <lineage>
        <taxon>Bacteria</taxon>
        <taxon>Bacillati</taxon>
        <taxon>Actinomycetota</taxon>
        <taxon>Actinomycetes</taxon>
        <taxon>Bifidobacteriales</taxon>
        <taxon>Bifidobacteriaceae</taxon>
        <taxon>Bifidobacterium</taxon>
    </lineage>
</organism>
<comment type="caution">
    <text evidence="3">The sequence shown here is derived from an EMBL/GenBank/DDBJ whole genome shotgun (WGS) entry which is preliminary data.</text>
</comment>
<gene>
    <name evidence="3" type="ORF">G1C96_1157</name>
</gene>
<dbReference type="InterPro" id="IPR021202">
    <property type="entry name" value="Rv3654c-like"/>
</dbReference>
<protein>
    <submittedName>
        <fullName evidence="3">TadE-like protein</fullName>
    </submittedName>
</protein>
<dbReference type="InterPro" id="IPR028087">
    <property type="entry name" value="Tad_N"/>
</dbReference>
<accession>A0A7Y0HZN8</accession>
<dbReference type="NCBIfam" id="TIGR03816">
    <property type="entry name" value="tadE_like_DECH"/>
    <property type="match status" value="1"/>
</dbReference>
<keyword evidence="1" id="KW-1133">Transmembrane helix</keyword>
<keyword evidence="1" id="KW-0472">Membrane</keyword>
<dbReference type="RefSeq" id="WP_169275712.1">
    <property type="nucleotide sequence ID" value="NZ_JAAIIH010000007.1"/>
</dbReference>
<keyword evidence="4" id="KW-1185">Reference proteome</keyword>